<feature type="transmembrane region" description="Helical" evidence="1">
    <location>
        <begin position="347"/>
        <end position="367"/>
    </location>
</feature>
<dbReference type="Pfam" id="PF06808">
    <property type="entry name" value="DctM"/>
    <property type="match status" value="1"/>
</dbReference>
<dbReference type="KEGG" id="sale:EPH95_03425"/>
<dbReference type="PANTHER" id="PTHR43849:SF2">
    <property type="entry name" value="BLL3936 PROTEIN"/>
    <property type="match status" value="1"/>
</dbReference>
<dbReference type="EMBL" id="CP035485">
    <property type="protein sequence ID" value="QDI90343.1"/>
    <property type="molecule type" value="Genomic_DNA"/>
</dbReference>
<feature type="transmembrane region" description="Helical" evidence="1">
    <location>
        <begin position="12"/>
        <end position="34"/>
    </location>
</feature>
<feature type="transmembrane region" description="Helical" evidence="1">
    <location>
        <begin position="447"/>
        <end position="474"/>
    </location>
</feature>
<dbReference type="NCBIfam" id="TIGR02123">
    <property type="entry name" value="TRAP_fused"/>
    <property type="match status" value="1"/>
</dbReference>
<protein>
    <submittedName>
        <fullName evidence="3">TRAP transporter fused permease subunit</fullName>
    </submittedName>
</protein>
<reference evidence="4" key="1">
    <citation type="submission" date="2019-01" db="EMBL/GenBank/DDBJ databases">
        <title>Genomic analysis of Salicibibacter sp. NKC3-5.</title>
        <authorList>
            <person name="Oh Y.J."/>
        </authorList>
    </citation>
    <scope>NUCLEOTIDE SEQUENCE [LARGE SCALE GENOMIC DNA]</scope>
    <source>
        <strain evidence="4">NKC3-5</strain>
    </source>
</reference>
<keyword evidence="1" id="KW-0472">Membrane</keyword>
<organism evidence="3 4">
    <name type="scientific">Salicibibacter halophilus</name>
    <dbReference type="NCBI Taxonomy" id="2502791"/>
    <lineage>
        <taxon>Bacteria</taxon>
        <taxon>Bacillati</taxon>
        <taxon>Bacillota</taxon>
        <taxon>Bacilli</taxon>
        <taxon>Bacillales</taxon>
        <taxon>Bacillaceae</taxon>
        <taxon>Salicibibacter</taxon>
    </lineage>
</organism>
<dbReference type="AlphaFoldDB" id="A0A514LEV8"/>
<feature type="transmembrane region" description="Helical" evidence="1">
    <location>
        <begin position="46"/>
        <end position="64"/>
    </location>
</feature>
<feature type="transmembrane region" description="Helical" evidence="1">
    <location>
        <begin position="560"/>
        <end position="578"/>
    </location>
</feature>
<feature type="transmembrane region" description="Helical" evidence="1">
    <location>
        <begin position="189"/>
        <end position="213"/>
    </location>
</feature>
<evidence type="ECO:0000259" key="2">
    <source>
        <dbReference type="Pfam" id="PF06808"/>
    </source>
</evidence>
<keyword evidence="1" id="KW-0812">Transmembrane</keyword>
<feature type="transmembrane region" description="Helical" evidence="1">
    <location>
        <begin position="76"/>
        <end position="94"/>
    </location>
</feature>
<evidence type="ECO:0000313" key="4">
    <source>
        <dbReference type="Proteomes" id="UP000319756"/>
    </source>
</evidence>
<sequence>MEGCKMERLGKFWSTIVIILVLIAIFLSVNQIFYLGLFGITPIFEGYLYFLLACFIPLAFIIWPAKKSAGVQKIKWYDVILFLIPLVFFTYLGLNAETVTLMGWGTSAPTLPTIGSILVWFIVLEALRRVAGLVLMLISLVFSLFPLVTGYMPVNFLRGIPQDFVTTATNHIMSGNSILGVPMRTLGDLLVGFLIFGVVLVHTKGGDFFFNLAKSLFGRQRGGPAKVSVMGSAFFGMLSGSAVSNVVTTGSMTIPAMKRIGYSKHKAAAIEAASSTGGTTTPPIMGSAAFIMASFLAVPYGEIALAAAIPALLYFVGVLTQVDAYAAKHKIAGTPSDEEIPSFWQTLKTGWFFVGALILLIYLIVIVANEGHAPYYVSLFLILASFISKETRLTLKKTKDMILNAGKLIAEITTILAGVGFIVGSLSVTGVSFSFSRELVALAGDSALLILLAGAITSFILGLGMTVSAAYIFLAVVMAPALVQMGFDPIASHLFVLYWATVSYITPPVALSAYAASSIANASPIKTGFSAMQLGVVKYIMPFFFIYNTALIGRAEPVEVVVASLFALMGTWMIASAFEGYLIGLGELSVFLRIIVFVAGFLLFFPELLTSLSGLILTVIVYLGTTVKNRVTDVNA</sequence>
<feature type="transmembrane region" description="Helical" evidence="1">
    <location>
        <begin position="100"/>
        <end position="123"/>
    </location>
</feature>
<proteinExistence type="predicted"/>
<gene>
    <name evidence="3" type="ORF">EPH95_03425</name>
</gene>
<feature type="domain" description="TRAP C4-dicarboxylate transport system permease DctM subunit" evidence="2">
    <location>
        <begin position="118"/>
        <end position="552"/>
    </location>
</feature>
<name>A0A514LEV8_9BACI</name>
<feature type="transmembrane region" description="Helical" evidence="1">
    <location>
        <begin position="408"/>
        <end position="435"/>
    </location>
</feature>
<dbReference type="InterPro" id="IPR010656">
    <property type="entry name" value="DctM"/>
</dbReference>
<feature type="transmembrane region" description="Helical" evidence="1">
    <location>
        <begin position="373"/>
        <end position="388"/>
    </location>
</feature>
<dbReference type="PANTHER" id="PTHR43849">
    <property type="entry name" value="BLL3936 PROTEIN"/>
    <property type="match status" value="1"/>
</dbReference>
<evidence type="ECO:0000313" key="3">
    <source>
        <dbReference type="EMBL" id="QDI90343.1"/>
    </source>
</evidence>
<dbReference type="InterPro" id="IPR011853">
    <property type="entry name" value="TRAP_DctM-Dct_fused"/>
</dbReference>
<feature type="transmembrane region" description="Helical" evidence="1">
    <location>
        <begin position="130"/>
        <end position="152"/>
    </location>
</feature>
<feature type="transmembrane region" description="Helical" evidence="1">
    <location>
        <begin position="590"/>
        <end position="623"/>
    </location>
</feature>
<feature type="transmembrane region" description="Helical" evidence="1">
    <location>
        <begin position="303"/>
        <end position="326"/>
    </location>
</feature>
<keyword evidence="1" id="KW-1133">Transmembrane helix</keyword>
<feature type="transmembrane region" description="Helical" evidence="1">
    <location>
        <begin position="495"/>
        <end position="516"/>
    </location>
</feature>
<feature type="transmembrane region" description="Helical" evidence="1">
    <location>
        <begin position="225"/>
        <end position="247"/>
    </location>
</feature>
<dbReference type="Proteomes" id="UP000319756">
    <property type="component" value="Chromosome"/>
</dbReference>
<feature type="transmembrane region" description="Helical" evidence="1">
    <location>
        <begin position="536"/>
        <end position="553"/>
    </location>
</feature>
<keyword evidence="4" id="KW-1185">Reference proteome</keyword>
<accession>A0A514LEV8</accession>
<evidence type="ECO:0000256" key="1">
    <source>
        <dbReference type="SAM" id="Phobius"/>
    </source>
</evidence>